<evidence type="ECO:0000313" key="10">
    <source>
        <dbReference type="Proteomes" id="UP000188342"/>
    </source>
</evidence>
<comment type="subcellular location">
    <subcellularLocation>
        <location evidence="1">Cell membrane</location>
        <topology evidence="1">Multi-pass membrane protein</topology>
    </subcellularLocation>
</comment>
<evidence type="ECO:0000256" key="4">
    <source>
        <dbReference type="ARBA" id="ARBA00022692"/>
    </source>
</evidence>
<dbReference type="Gene3D" id="1.20.1250.20">
    <property type="entry name" value="MFS general substrate transporter like domains"/>
    <property type="match status" value="1"/>
</dbReference>
<dbReference type="Proteomes" id="UP000188342">
    <property type="component" value="Unassembled WGS sequence"/>
</dbReference>
<organism evidence="9 10">
    <name type="scientific">Luteococcus japonicus LSP_Lj1</name>
    <dbReference type="NCBI Taxonomy" id="1255658"/>
    <lineage>
        <taxon>Bacteria</taxon>
        <taxon>Bacillati</taxon>
        <taxon>Actinomycetota</taxon>
        <taxon>Actinomycetes</taxon>
        <taxon>Propionibacteriales</taxon>
        <taxon>Propionibacteriaceae</taxon>
        <taxon>Luteococcus</taxon>
    </lineage>
</organism>
<keyword evidence="10" id="KW-1185">Reference proteome</keyword>
<name>A0A1R4JYI4_9ACTN</name>
<evidence type="ECO:0000256" key="5">
    <source>
        <dbReference type="ARBA" id="ARBA00022989"/>
    </source>
</evidence>
<dbReference type="EMBL" id="FUKQ01000038">
    <property type="protein sequence ID" value="SJN37321.1"/>
    <property type="molecule type" value="Genomic_DNA"/>
</dbReference>
<dbReference type="GO" id="GO:0005886">
    <property type="term" value="C:plasma membrane"/>
    <property type="evidence" value="ECO:0007669"/>
    <property type="project" value="UniProtKB-SubCell"/>
</dbReference>
<keyword evidence="2" id="KW-0813">Transport</keyword>
<feature type="transmembrane region" description="Helical" evidence="7">
    <location>
        <begin position="31"/>
        <end position="50"/>
    </location>
</feature>
<evidence type="ECO:0000259" key="8">
    <source>
        <dbReference type="PROSITE" id="PS50850"/>
    </source>
</evidence>
<dbReference type="SUPFAM" id="SSF103473">
    <property type="entry name" value="MFS general substrate transporter"/>
    <property type="match status" value="1"/>
</dbReference>
<protein>
    <submittedName>
        <fullName evidence="9">Transporter</fullName>
    </submittedName>
</protein>
<dbReference type="PANTHER" id="PTHR43045">
    <property type="entry name" value="SHIKIMATE TRANSPORTER"/>
    <property type="match status" value="1"/>
</dbReference>
<feature type="transmembrane region" description="Helical" evidence="7">
    <location>
        <begin position="95"/>
        <end position="113"/>
    </location>
</feature>
<accession>A0A1R4JYI4</accession>
<keyword evidence="4 7" id="KW-0812">Transmembrane</keyword>
<evidence type="ECO:0000313" key="9">
    <source>
        <dbReference type="EMBL" id="SJN37321.1"/>
    </source>
</evidence>
<evidence type="ECO:0000256" key="7">
    <source>
        <dbReference type="SAM" id="Phobius"/>
    </source>
</evidence>
<dbReference type="PROSITE" id="PS50850">
    <property type="entry name" value="MFS"/>
    <property type="match status" value="1"/>
</dbReference>
<evidence type="ECO:0000256" key="2">
    <source>
        <dbReference type="ARBA" id="ARBA00022448"/>
    </source>
</evidence>
<keyword evidence="5 7" id="KW-1133">Transmembrane helix</keyword>
<gene>
    <name evidence="9" type="ORF">FM114_10430</name>
</gene>
<keyword evidence="6 7" id="KW-0472">Membrane</keyword>
<evidence type="ECO:0000256" key="1">
    <source>
        <dbReference type="ARBA" id="ARBA00004651"/>
    </source>
</evidence>
<proteinExistence type="predicted"/>
<keyword evidence="3" id="KW-1003">Cell membrane</keyword>
<sequence>MMAGGVVSVIGMWLCFNLIQSTDHMLIWLGFVALVGLVQPAQYGPIGAFLSEKFDPDHRYTGAGMTFQMASIIGAGTAPLVAGRLVNPQVGLTNLAIYGTVLFLISTVAIFVSKETARRQTHQERFIEEAVFEA</sequence>
<dbReference type="InterPro" id="IPR020846">
    <property type="entry name" value="MFS_dom"/>
</dbReference>
<feature type="transmembrane region" description="Helical" evidence="7">
    <location>
        <begin position="62"/>
        <end position="83"/>
    </location>
</feature>
<dbReference type="AlphaFoldDB" id="A0A1R4JYI4"/>
<evidence type="ECO:0000256" key="6">
    <source>
        <dbReference type="ARBA" id="ARBA00023136"/>
    </source>
</evidence>
<dbReference type="STRING" id="1255658.FM114_10430"/>
<evidence type="ECO:0000256" key="3">
    <source>
        <dbReference type="ARBA" id="ARBA00022475"/>
    </source>
</evidence>
<feature type="domain" description="Major facilitator superfamily (MFS) profile" evidence="8">
    <location>
        <begin position="1"/>
        <end position="117"/>
    </location>
</feature>
<dbReference type="GO" id="GO:0022857">
    <property type="term" value="F:transmembrane transporter activity"/>
    <property type="evidence" value="ECO:0007669"/>
    <property type="project" value="InterPro"/>
</dbReference>
<dbReference type="InterPro" id="IPR036259">
    <property type="entry name" value="MFS_trans_sf"/>
</dbReference>
<reference evidence="9 10" key="1">
    <citation type="submission" date="2017-02" db="EMBL/GenBank/DDBJ databases">
        <authorList>
            <person name="Peterson S.W."/>
        </authorList>
    </citation>
    <scope>NUCLEOTIDE SEQUENCE [LARGE SCALE GENOMIC DNA]</scope>
    <source>
        <strain evidence="9 10">LSP_Lj1</strain>
    </source>
</reference>
<dbReference type="PANTHER" id="PTHR43045:SF1">
    <property type="entry name" value="SHIKIMATE TRANSPORTER"/>
    <property type="match status" value="1"/>
</dbReference>